<reference evidence="1 2" key="1">
    <citation type="submission" date="2018-11" db="EMBL/GenBank/DDBJ databases">
        <authorList>
            <person name="Na S.W."/>
            <person name="Baik M."/>
        </authorList>
    </citation>
    <scope>NUCLEOTIDE SEQUENCE [LARGE SCALE GENOMIC DNA]</scope>
    <source>
        <strain evidence="1 2">E39</strain>
    </source>
</reference>
<proteinExistence type="predicted"/>
<evidence type="ECO:0008006" key="3">
    <source>
        <dbReference type="Google" id="ProtNLM"/>
    </source>
</evidence>
<evidence type="ECO:0000313" key="2">
    <source>
        <dbReference type="Proteomes" id="UP000249375"/>
    </source>
</evidence>
<accession>A0A5P8E7Z5</accession>
<protein>
    <recommendedName>
        <fullName evidence="3">VCBS repeat-containing protein</fullName>
    </recommendedName>
</protein>
<dbReference type="OrthoDB" id="1707115at2"/>
<name>A0A5P8E7Z5_9BACT</name>
<gene>
    <name evidence="1" type="ORF">C7Y71_008505</name>
</gene>
<evidence type="ECO:0000313" key="1">
    <source>
        <dbReference type="EMBL" id="QFQ13058.1"/>
    </source>
</evidence>
<dbReference type="RefSeq" id="WP_111899204.1">
    <property type="nucleotide sequence ID" value="NZ_CP033459.1"/>
</dbReference>
<dbReference type="EMBL" id="CP033459">
    <property type="protein sequence ID" value="QFQ13058.1"/>
    <property type="molecule type" value="Genomic_DNA"/>
</dbReference>
<keyword evidence="2" id="KW-1185">Reference proteome</keyword>
<dbReference type="KEGG" id="alq:C7Y71_008505"/>
<dbReference type="Proteomes" id="UP000249375">
    <property type="component" value="Chromosome"/>
</dbReference>
<dbReference type="AlphaFoldDB" id="A0A5P8E7Z5"/>
<organism evidence="1 2">
    <name type="scientific">Pseudoprevotella muciniphila</name>
    <dbReference type="NCBI Taxonomy" id="2133944"/>
    <lineage>
        <taxon>Bacteria</taxon>
        <taxon>Pseudomonadati</taxon>
        <taxon>Bacteroidota</taxon>
        <taxon>Bacteroidia</taxon>
        <taxon>Bacteroidales</taxon>
        <taxon>Prevotellaceae</taxon>
        <taxon>Pseudoprevotella</taxon>
    </lineage>
</organism>
<sequence>MRTVCHRLLVIGIWLVATTAFGQEFSLEQKNDTLSFLTLKTDSTCDRWELPYPVYQFCTGDVDGNGSTDAMVGVVKSTRYYKEKGRRIFIFKNYNGYVRPLWMGSKLGGILEDFRFKDGLIRSLETTKDGKYVVAEYRWAHFGMGFERFLIKNVTREEAISIFYQD</sequence>